<proteinExistence type="inferred from homology"/>
<dbReference type="GO" id="GO:0005769">
    <property type="term" value="C:early endosome"/>
    <property type="evidence" value="ECO:0007669"/>
    <property type="project" value="TreeGrafter"/>
</dbReference>
<dbReference type="GO" id="GO:0043130">
    <property type="term" value="F:ubiquitin binding"/>
    <property type="evidence" value="ECO:0007669"/>
    <property type="project" value="TreeGrafter"/>
</dbReference>
<feature type="compositionally biased region" description="Basic and acidic residues" evidence="6">
    <location>
        <begin position="500"/>
        <end position="510"/>
    </location>
</feature>
<dbReference type="InterPro" id="IPR027329">
    <property type="entry name" value="TPX2_C"/>
</dbReference>
<feature type="region of interest" description="Disordered" evidence="6">
    <location>
        <begin position="113"/>
        <end position="138"/>
    </location>
</feature>
<dbReference type="InterPro" id="IPR027330">
    <property type="entry name" value="TPX2_central_dom"/>
</dbReference>
<dbReference type="EMBL" id="CAKOGL010000029">
    <property type="protein sequence ID" value="CAH2106293.1"/>
    <property type="molecule type" value="Genomic_DNA"/>
</dbReference>
<feature type="region of interest" description="Disordered" evidence="6">
    <location>
        <begin position="889"/>
        <end position="922"/>
    </location>
</feature>
<evidence type="ECO:0008006" key="12">
    <source>
        <dbReference type="Google" id="ProtNLM"/>
    </source>
</evidence>
<protein>
    <recommendedName>
        <fullName evidence="12">Hepatocyte growth factor-regulated tyrosine kinase substrate</fullName>
    </recommendedName>
</protein>
<dbReference type="PANTHER" id="PTHR46275:SF1">
    <property type="entry name" value="HEPATOCYTE GROWTH FACTOR-REGULATED TYROSINE KINASE SUBSTRATE"/>
    <property type="match status" value="1"/>
</dbReference>
<dbReference type="Pfam" id="PF12214">
    <property type="entry name" value="TPX2_importin"/>
    <property type="match status" value="1"/>
</dbReference>
<feature type="domain" description="Hepatocyte growth factor-regulated tyrosine kinase substrate helical" evidence="8">
    <location>
        <begin position="601"/>
        <end position="693"/>
    </location>
</feature>
<feature type="region of interest" description="Disordered" evidence="6">
    <location>
        <begin position="560"/>
        <end position="596"/>
    </location>
</feature>
<feature type="compositionally biased region" description="Low complexity" evidence="6">
    <location>
        <begin position="891"/>
        <end position="914"/>
    </location>
</feature>
<evidence type="ECO:0000256" key="6">
    <source>
        <dbReference type="SAM" id="MobiDB-lite"/>
    </source>
</evidence>
<feature type="compositionally biased region" description="Low complexity" evidence="6">
    <location>
        <begin position="522"/>
        <end position="535"/>
    </location>
</feature>
<feature type="compositionally biased region" description="Low complexity" evidence="6">
    <location>
        <begin position="1059"/>
        <end position="1158"/>
    </location>
</feature>
<keyword evidence="4" id="KW-0206">Cytoskeleton</keyword>
<reference evidence="10" key="1">
    <citation type="submission" date="2022-03" db="EMBL/GenBank/DDBJ databases">
        <authorList>
            <person name="Tunstrom K."/>
        </authorList>
    </citation>
    <scope>NUCLEOTIDE SEQUENCE</scope>
</reference>
<dbReference type="Proteomes" id="UP001153954">
    <property type="component" value="Unassembled WGS sequence"/>
</dbReference>
<dbReference type="GO" id="GO:0031623">
    <property type="term" value="P:receptor internalization"/>
    <property type="evidence" value="ECO:0007669"/>
    <property type="project" value="TreeGrafter"/>
</dbReference>
<comment type="similarity">
    <text evidence="2">Belongs to the TPX2 family.</text>
</comment>
<feature type="compositionally biased region" description="Low complexity" evidence="6">
    <location>
        <begin position="1169"/>
        <end position="1187"/>
    </location>
</feature>
<accession>A0AAU9V7R0</accession>
<evidence type="ECO:0000259" key="8">
    <source>
        <dbReference type="Pfam" id="PF12210"/>
    </source>
</evidence>
<evidence type="ECO:0000313" key="11">
    <source>
        <dbReference type="Proteomes" id="UP001153954"/>
    </source>
</evidence>
<evidence type="ECO:0000256" key="4">
    <source>
        <dbReference type="ARBA" id="ARBA00023212"/>
    </source>
</evidence>
<comment type="subcellular location">
    <subcellularLocation>
        <location evidence="1">Cytoplasm</location>
        <location evidence="1">Cytoskeleton</location>
    </subcellularLocation>
</comment>
<evidence type="ECO:0000256" key="5">
    <source>
        <dbReference type="SAM" id="Coils"/>
    </source>
</evidence>
<feature type="region of interest" description="Disordered" evidence="6">
    <location>
        <begin position="451"/>
        <end position="547"/>
    </location>
</feature>
<evidence type="ECO:0000313" key="10">
    <source>
        <dbReference type="EMBL" id="CAH2106293.1"/>
    </source>
</evidence>
<evidence type="ECO:0000259" key="7">
    <source>
        <dbReference type="Pfam" id="PF06886"/>
    </source>
</evidence>
<feature type="coiled-coil region" evidence="5">
    <location>
        <begin position="302"/>
        <end position="332"/>
    </location>
</feature>
<dbReference type="PANTHER" id="PTHR46275">
    <property type="entry name" value="HEPATOCYTE GROWTH FACTOR-REGULATED TYROSINE KINASE SUBSTRATE"/>
    <property type="match status" value="1"/>
</dbReference>
<keyword evidence="5" id="KW-0175">Coiled coil</keyword>
<feature type="region of interest" description="Disordered" evidence="6">
    <location>
        <begin position="399"/>
        <end position="431"/>
    </location>
</feature>
<feature type="compositionally biased region" description="Low complexity" evidence="6">
    <location>
        <begin position="1026"/>
        <end position="1051"/>
    </location>
</feature>
<dbReference type="Gene3D" id="1.20.5.1940">
    <property type="match status" value="1"/>
</dbReference>
<feature type="domain" description="TPX2 C-terminal" evidence="7">
    <location>
        <begin position="393"/>
        <end position="467"/>
    </location>
</feature>
<dbReference type="Pfam" id="PF06886">
    <property type="entry name" value="TPX2"/>
    <property type="match status" value="1"/>
</dbReference>
<sequence>MAKNYVTNFRGEVYFTPSGKLHIKEEPVTPIEEDFGDHNNFDCLENDFGGMRKSLSMNDIATLRQDLIKLEFTDTQEDAYNRHRRPTGQPQDLSRTKFVSMAEAIYHYQRDTPDRFHTSRPRSFRPKGYGGPASLTVPQSPMLRCKARSRPQHILSQKEKEELELEEIKKFKIKANPIPKSVIEGPKHLPEVPRKPITVPEPFKLTEVQKKAAQSPGQVPNFKARPAPKHILEKPQIPIKPLPHVTKPVSPTFRYKRANSADHLKYETKLKDLPANAKKMDKCEKIVQRIGPVKPEPFSFEKRDEELKKKREERIKRQLEEERRLASQFKAQPLPAVVKKRMQCGSSACSASNASSENKENHVKFEAKPPTVLYKEPFKPVLQQLHLIKSVPFELNTEKRASERERFEKQLKEKEEENERLKQQKEREQLEAEERAISELRAKLVHHAKPVPSLDPFVPEKSLAPITVPETPKFKRPGKSAEELQEEEELQLALALSQSEAEHKEKERKSRPYIAPETTLHPTVSPTPSSVSASPEHTTTSNPELSRYLDRNYWEQRLSRDTAAPTAPSHATNETPEQEFSKPSTTKGQDEEAEDKEIDDFVETLKSQVEIFVNRMKSNSSRGRSIANDTSVQTLFMNITAMHSKLLRYIQQQDDKRVYLESLQDKIAQVRDSRAALDTLRAEHAARLAQAAEAAERQRQMQMAVKLQAMRKKKHEYLQYQRQLALQRVQEQEREMQMRQEQQKHQYMMSANSGFYMPGVSMHQYQPGYPNQPLYANPQFHPQMMPQATTDGSLPMPGQPQMSQANIPMNVNQMGTISQSMPQMTNTYAMSTSGVALSQPATSVQAPMNQQNIRPMGQQLPLQQHMMLQQMQQMRLPNQPGVHQIIPPNVPNGLPGQNIPQQNPQTNQQLPKQNVPNQTQPTNSMMPPMTIGQPNMNQQNNPSNPMYPMQLPNMRMPLMPNNQPNTNQQIPVTGYPMNLQNPQSNQQAQTQLPHMSQIPLPGQPMPMPGQPMIQNQPLPGQNQQITQGPQMTQNQGQQIPQQSQPQMTQGQTIPMQGHPTQSQGQQVMMQGQPMQHQGQSMQQSNQNSMTQNQQMPPNSMVTNQQGQQMGPMQQMSQHNMMPGGMPQQHPQMQGQVQQQMPNQGQQQQQGGMPQNTQGAPMKVQQSFGNSPSNQQPVMPNQQVQQVQTPVKSEHKNNTAELISFD</sequence>
<evidence type="ECO:0000256" key="2">
    <source>
        <dbReference type="ARBA" id="ARBA00005885"/>
    </source>
</evidence>
<organism evidence="10 11">
    <name type="scientific">Euphydryas editha</name>
    <name type="common">Edith's checkerspot</name>
    <dbReference type="NCBI Taxonomy" id="104508"/>
    <lineage>
        <taxon>Eukaryota</taxon>
        <taxon>Metazoa</taxon>
        <taxon>Ecdysozoa</taxon>
        <taxon>Arthropoda</taxon>
        <taxon>Hexapoda</taxon>
        <taxon>Insecta</taxon>
        <taxon>Pterygota</taxon>
        <taxon>Neoptera</taxon>
        <taxon>Endopterygota</taxon>
        <taxon>Lepidoptera</taxon>
        <taxon>Glossata</taxon>
        <taxon>Ditrysia</taxon>
        <taxon>Papilionoidea</taxon>
        <taxon>Nymphalidae</taxon>
        <taxon>Nymphalinae</taxon>
        <taxon>Euphydryas</taxon>
    </lineage>
</organism>
<dbReference type="GO" id="GO:0005856">
    <property type="term" value="C:cytoskeleton"/>
    <property type="evidence" value="ECO:0007669"/>
    <property type="project" value="UniProtKB-SubCell"/>
</dbReference>
<evidence type="ECO:0000259" key="9">
    <source>
        <dbReference type="Pfam" id="PF12214"/>
    </source>
</evidence>
<keyword evidence="3" id="KW-0963">Cytoplasm</keyword>
<comment type="caution">
    <text evidence="10">The sequence shown here is derived from an EMBL/GenBank/DDBJ whole genome shotgun (WGS) entry which is preliminary data.</text>
</comment>
<dbReference type="InterPro" id="IPR017073">
    <property type="entry name" value="HGS/VPS27"/>
</dbReference>
<keyword evidence="11" id="KW-1185">Reference proteome</keyword>
<evidence type="ECO:0000256" key="1">
    <source>
        <dbReference type="ARBA" id="ARBA00004245"/>
    </source>
</evidence>
<dbReference type="InterPro" id="IPR003903">
    <property type="entry name" value="UIM_dom"/>
</dbReference>
<feature type="region of interest" description="Disordered" evidence="6">
    <location>
        <begin position="1007"/>
        <end position="1205"/>
    </location>
</feature>
<dbReference type="GO" id="GO:0032456">
    <property type="term" value="P:endocytic recycling"/>
    <property type="evidence" value="ECO:0007669"/>
    <property type="project" value="TreeGrafter"/>
</dbReference>
<dbReference type="PROSITE" id="PS50330">
    <property type="entry name" value="UIM"/>
    <property type="match status" value="1"/>
</dbReference>
<dbReference type="AlphaFoldDB" id="A0AAU9V7R0"/>
<feature type="domain" description="TPX2 central" evidence="9">
    <location>
        <begin position="134"/>
        <end position="253"/>
    </location>
</feature>
<dbReference type="Pfam" id="PF12210">
    <property type="entry name" value="Hrs_helical"/>
    <property type="match status" value="1"/>
</dbReference>
<name>A0AAU9V7R0_EUPED</name>
<dbReference type="InterPro" id="IPR024641">
    <property type="entry name" value="HRS_helical"/>
</dbReference>
<dbReference type="CDD" id="cd21387">
    <property type="entry name" value="GAT_Hrs"/>
    <property type="match status" value="1"/>
</dbReference>
<evidence type="ECO:0000256" key="3">
    <source>
        <dbReference type="ARBA" id="ARBA00022490"/>
    </source>
</evidence>
<gene>
    <name evidence="10" type="ORF">EEDITHA_LOCUS20445</name>
</gene>